<evidence type="ECO:0000313" key="2">
    <source>
        <dbReference type="EMBL" id="ALJ33577.1"/>
    </source>
</evidence>
<dbReference type="InterPro" id="IPR011598">
    <property type="entry name" value="bHLH_dom"/>
</dbReference>
<name>A0A069DNK1_9CNID</name>
<dbReference type="OrthoDB" id="6022561at2759"/>
<feature type="domain" description="BHLH" evidence="1">
    <location>
        <begin position="102"/>
        <end position="158"/>
    </location>
</feature>
<dbReference type="GO" id="GO:0070888">
    <property type="term" value="F:E-box binding"/>
    <property type="evidence" value="ECO:0007669"/>
    <property type="project" value="TreeGrafter"/>
</dbReference>
<dbReference type="InterPro" id="IPR036638">
    <property type="entry name" value="HLH_DNA-bd_sf"/>
</dbReference>
<dbReference type="PANTHER" id="PTHR19290">
    <property type="entry name" value="BASIC HELIX-LOOP-HELIX PROTEIN NEUROGENIN-RELATED"/>
    <property type="match status" value="1"/>
</dbReference>
<dbReference type="GO" id="GO:0000981">
    <property type="term" value="F:DNA-binding transcription factor activity, RNA polymerase II-specific"/>
    <property type="evidence" value="ECO:0007669"/>
    <property type="project" value="TreeGrafter"/>
</dbReference>
<organism evidence="3">
    <name type="scientific">Clytia hemisphaerica</name>
    <dbReference type="NCBI Taxonomy" id="252671"/>
    <lineage>
        <taxon>Eukaryota</taxon>
        <taxon>Metazoa</taxon>
        <taxon>Cnidaria</taxon>
        <taxon>Hydrozoa</taxon>
        <taxon>Hydroidolina</taxon>
        <taxon>Leptothecata</taxon>
        <taxon>Obeliida</taxon>
        <taxon>Clytiidae</taxon>
        <taxon>Clytia</taxon>
    </lineage>
</organism>
<keyword evidence="5" id="KW-1185">Reference proteome</keyword>
<protein>
    <submittedName>
        <fullName evidence="4">BHLH domain-containing protein</fullName>
    </submittedName>
    <submittedName>
        <fullName evidence="3">Hlh domain containing protein</fullName>
    </submittedName>
    <submittedName>
        <fullName evidence="2">MIST-a</fullName>
    </submittedName>
</protein>
<dbReference type="AlphaFoldDB" id="A0A069DNK1"/>
<dbReference type="Proteomes" id="UP000594262">
    <property type="component" value="Unplaced"/>
</dbReference>
<dbReference type="InterPro" id="IPR050359">
    <property type="entry name" value="bHLH_transcription_factors"/>
</dbReference>
<dbReference type="Gene3D" id="4.10.280.10">
    <property type="entry name" value="Helix-loop-helix DNA-binding domain"/>
    <property type="match status" value="1"/>
</dbReference>
<reference evidence="3" key="1">
    <citation type="journal article" date="2014" name="PLoS Genet.">
        <title>Differential Responses to Wnt and PCP Disruption Predict Expression and Developmental Function of Conserved and Novel Genes in a Cnidarian.</title>
        <authorList>
            <person name="Lapebie P."/>
            <person name="Ruggiero A."/>
            <person name="Barreau C."/>
            <person name="Chevalier S."/>
            <person name="Chang P."/>
            <person name="Dru P."/>
            <person name="Houliston E."/>
            <person name="Momose T."/>
        </authorList>
    </citation>
    <scope>NUCLEOTIDE SEQUENCE</scope>
</reference>
<evidence type="ECO:0000259" key="1">
    <source>
        <dbReference type="PROSITE" id="PS50888"/>
    </source>
</evidence>
<evidence type="ECO:0000313" key="4">
    <source>
        <dbReference type="EnsemblMetazoa" id="CLYHEMP014120.1"/>
    </source>
</evidence>
<dbReference type="EMBL" id="GBGP01000026">
    <property type="protein sequence ID" value="JAC85157.1"/>
    <property type="molecule type" value="mRNA"/>
</dbReference>
<reference evidence="2" key="2">
    <citation type="submission" date="2015-07" db="EMBL/GenBank/DDBJ databases">
        <title>Wnt signalling and multipotent stem cell formation and differenciation in the hydrozoan Clytia hemisphaerica.</title>
        <authorList>
            <person name="Ruggiero A."/>
            <person name="Lapebie P."/>
            <person name="Barreau C."/>
            <person name="Houliston E."/>
        </authorList>
    </citation>
    <scope>NUCLEOTIDE SEQUENCE</scope>
</reference>
<dbReference type="EMBL" id="KT318174">
    <property type="protein sequence ID" value="ALJ33577.1"/>
    <property type="molecule type" value="mRNA"/>
</dbReference>
<dbReference type="PANTHER" id="PTHR19290:SF163">
    <property type="entry name" value="BASIC HELIX-LOOP-HELIX NEURAL TRANSCRIPTION FACTOR TAP"/>
    <property type="match status" value="1"/>
</dbReference>
<dbReference type="PROSITE" id="PS50888">
    <property type="entry name" value="BHLH"/>
    <property type="match status" value="1"/>
</dbReference>
<dbReference type="GO" id="GO:0005634">
    <property type="term" value="C:nucleus"/>
    <property type="evidence" value="ECO:0007669"/>
    <property type="project" value="TreeGrafter"/>
</dbReference>
<proteinExistence type="evidence at transcript level"/>
<dbReference type="CDD" id="cd11390">
    <property type="entry name" value="bHLH_TS"/>
    <property type="match status" value="1"/>
</dbReference>
<evidence type="ECO:0000313" key="5">
    <source>
        <dbReference type="Proteomes" id="UP000594262"/>
    </source>
</evidence>
<accession>A0A069DNK1</accession>
<dbReference type="GO" id="GO:0045944">
    <property type="term" value="P:positive regulation of transcription by RNA polymerase II"/>
    <property type="evidence" value="ECO:0007669"/>
    <property type="project" value="TreeGrafter"/>
</dbReference>
<dbReference type="GO" id="GO:0061564">
    <property type="term" value="P:axon development"/>
    <property type="evidence" value="ECO:0007669"/>
    <property type="project" value="TreeGrafter"/>
</dbReference>
<dbReference type="EnsemblMetazoa" id="CLYHEMT014120.1">
    <property type="protein sequence ID" value="CLYHEMP014120.1"/>
    <property type="gene ID" value="CLYHEMG014120"/>
</dbReference>
<dbReference type="Pfam" id="PF00010">
    <property type="entry name" value="HLH"/>
    <property type="match status" value="1"/>
</dbReference>
<dbReference type="GO" id="GO:0046983">
    <property type="term" value="F:protein dimerization activity"/>
    <property type="evidence" value="ECO:0007669"/>
    <property type="project" value="InterPro"/>
</dbReference>
<dbReference type="RefSeq" id="XP_066929605.1">
    <property type="nucleotide sequence ID" value="XM_067073504.1"/>
</dbReference>
<sequence length="173" mass="20204">MMASHGLSEPTDFKLFHMQQQFGESNAIPDQNNNFPVHPDSGTHFQTGQHQTGLLGLPYHCYNYQDFPAFYNTESPFPAVPTKPWRKRVTKKRKLPEKVLRERQLRRNERERARQNRLNDAFDVLRDTIPEFLTPCKKGQKLTQIETLRLAKHYIGSLRELLDGPSDRILDSD</sequence>
<dbReference type="SMART" id="SM00353">
    <property type="entry name" value="HLH"/>
    <property type="match status" value="1"/>
</dbReference>
<dbReference type="SUPFAM" id="SSF47459">
    <property type="entry name" value="HLH, helix-loop-helix DNA-binding domain"/>
    <property type="match status" value="1"/>
</dbReference>
<dbReference type="GeneID" id="136817168"/>
<evidence type="ECO:0000313" key="3">
    <source>
        <dbReference type="EMBL" id="JAC85157.1"/>
    </source>
</evidence>
<dbReference type="GO" id="GO:0007423">
    <property type="term" value="P:sensory organ development"/>
    <property type="evidence" value="ECO:0007669"/>
    <property type="project" value="TreeGrafter"/>
</dbReference>
<reference evidence="4" key="3">
    <citation type="submission" date="2021-01" db="UniProtKB">
        <authorList>
            <consortium name="EnsemblMetazoa"/>
        </authorList>
    </citation>
    <scope>IDENTIFICATION</scope>
</reference>